<feature type="compositionally biased region" description="Polar residues" evidence="1">
    <location>
        <begin position="30"/>
        <end position="40"/>
    </location>
</feature>
<dbReference type="Gene3D" id="2.30.180.10">
    <property type="entry name" value="FAS1 domain"/>
    <property type="match status" value="1"/>
</dbReference>
<dbReference type="PANTHER" id="PTHR10900">
    <property type="entry name" value="PERIOSTIN-RELATED"/>
    <property type="match status" value="1"/>
</dbReference>
<reference evidence="4" key="1">
    <citation type="submission" date="2021-05" db="EMBL/GenBank/DDBJ databases">
        <authorList>
            <person name="Pietrasiak N."/>
            <person name="Ward R."/>
            <person name="Stajich J.E."/>
            <person name="Kurbessoian T."/>
        </authorList>
    </citation>
    <scope>NUCLEOTIDE SEQUENCE</scope>
    <source>
        <strain evidence="4">CPER-KK1</strain>
    </source>
</reference>
<evidence type="ECO:0000259" key="3">
    <source>
        <dbReference type="PROSITE" id="PS50213"/>
    </source>
</evidence>
<accession>A0A951UCL4</accession>
<feature type="domain" description="FAS1" evidence="3">
    <location>
        <begin position="83"/>
        <end position="215"/>
    </location>
</feature>
<dbReference type="SMART" id="SM00554">
    <property type="entry name" value="FAS1"/>
    <property type="match status" value="1"/>
</dbReference>
<proteinExistence type="predicted"/>
<dbReference type="PROSITE" id="PS50213">
    <property type="entry name" value="FAS1"/>
    <property type="match status" value="1"/>
</dbReference>
<name>A0A951UCL4_9CYAN</name>
<evidence type="ECO:0000256" key="2">
    <source>
        <dbReference type="SAM" id="SignalP"/>
    </source>
</evidence>
<gene>
    <name evidence="4" type="ORF">KME25_20325</name>
</gene>
<evidence type="ECO:0000256" key="1">
    <source>
        <dbReference type="SAM" id="MobiDB-lite"/>
    </source>
</evidence>
<feature type="region of interest" description="Disordered" evidence="1">
    <location>
        <begin position="30"/>
        <end position="84"/>
    </location>
</feature>
<feature type="compositionally biased region" description="Polar residues" evidence="1">
    <location>
        <begin position="54"/>
        <end position="63"/>
    </location>
</feature>
<dbReference type="FunFam" id="2.30.180.10:FF:000019">
    <property type="entry name" value="Cell surface lipoprotein"/>
    <property type="match status" value="1"/>
</dbReference>
<protein>
    <submittedName>
        <fullName evidence="4">Fasciclin domain-containing protein</fullName>
    </submittedName>
</protein>
<reference evidence="4" key="2">
    <citation type="journal article" date="2022" name="Microbiol. Resour. Announc.">
        <title>Metagenome Sequencing to Explore Phylogenomics of Terrestrial Cyanobacteria.</title>
        <authorList>
            <person name="Ward R.D."/>
            <person name="Stajich J.E."/>
            <person name="Johansen J.R."/>
            <person name="Huntemann M."/>
            <person name="Clum A."/>
            <person name="Foster B."/>
            <person name="Foster B."/>
            <person name="Roux S."/>
            <person name="Palaniappan K."/>
            <person name="Varghese N."/>
            <person name="Mukherjee S."/>
            <person name="Reddy T.B.K."/>
            <person name="Daum C."/>
            <person name="Copeland A."/>
            <person name="Chen I.A."/>
            <person name="Ivanova N.N."/>
            <person name="Kyrpides N.C."/>
            <person name="Shapiro N."/>
            <person name="Eloe-Fadrosh E.A."/>
            <person name="Pietrasiak N."/>
        </authorList>
    </citation>
    <scope>NUCLEOTIDE SEQUENCE</scope>
    <source>
        <strain evidence="4">CPER-KK1</strain>
    </source>
</reference>
<dbReference type="PANTHER" id="PTHR10900:SF77">
    <property type="entry name" value="FI19380P1"/>
    <property type="match status" value="1"/>
</dbReference>
<dbReference type="EMBL" id="JAHHIF010000029">
    <property type="protein sequence ID" value="MBW4546766.1"/>
    <property type="molecule type" value="Genomic_DNA"/>
</dbReference>
<dbReference type="SUPFAM" id="SSF82153">
    <property type="entry name" value="FAS1 domain"/>
    <property type="match status" value="1"/>
</dbReference>
<feature type="compositionally biased region" description="Low complexity" evidence="1">
    <location>
        <begin position="75"/>
        <end position="84"/>
    </location>
</feature>
<dbReference type="Pfam" id="PF02469">
    <property type="entry name" value="Fasciclin"/>
    <property type="match status" value="1"/>
</dbReference>
<sequence>MKSRTQLLVGILGMSAFISLPAFATQNNQLERSSSGTSVYTADATPASPAPEAQTGTTPNSSLEPAPQVAPPAAAPASPEASSASNNIVEAATDQFKTLAKAIDAADLAETLSSEGPYTVFAPTDEAFAALPEGVLEQLLLPENKEILVQLLSYHVVPGAVTSSQIQSGEVETLAGESLAVQLGTDGTVAVNNAKVTQADIQASNGVIHAVDQVILPRQALLELGVPQQVTQNKN</sequence>
<evidence type="ECO:0000313" key="4">
    <source>
        <dbReference type="EMBL" id="MBW4546766.1"/>
    </source>
</evidence>
<keyword evidence="2" id="KW-0732">Signal</keyword>
<dbReference type="InterPro" id="IPR036378">
    <property type="entry name" value="FAS1_dom_sf"/>
</dbReference>
<comment type="caution">
    <text evidence="4">The sequence shown here is derived from an EMBL/GenBank/DDBJ whole genome shotgun (WGS) entry which is preliminary data.</text>
</comment>
<organism evidence="4 5">
    <name type="scientific">Symplocastrum torsivum CPER-KK1</name>
    <dbReference type="NCBI Taxonomy" id="450513"/>
    <lineage>
        <taxon>Bacteria</taxon>
        <taxon>Bacillati</taxon>
        <taxon>Cyanobacteriota</taxon>
        <taxon>Cyanophyceae</taxon>
        <taxon>Oscillatoriophycideae</taxon>
        <taxon>Oscillatoriales</taxon>
        <taxon>Microcoleaceae</taxon>
        <taxon>Symplocastrum</taxon>
    </lineage>
</organism>
<evidence type="ECO:0000313" key="5">
    <source>
        <dbReference type="Proteomes" id="UP000753908"/>
    </source>
</evidence>
<feature type="signal peptide" evidence="2">
    <location>
        <begin position="1"/>
        <end position="24"/>
    </location>
</feature>
<dbReference type="InterPro" id="IPR050904">
    <property type="entry name" value="Adhesion/Biosynth-related"/>
</dbReference>
<dbReference type="InterPro" id="IPR000782">
    <property type="entry name" value="FAS1_domain"/>
</dbReference>
<dbReference type="AlphaFoldDB" id="A0A951UCL4"/>
<feature type="chain" id="PRO_5037485555" evidence="2">
    <location>
        <begin position="25"/>
        <end position="235"/>
    </location>
</feature>
<dbReference type="Proteomes" id="UP000753908">
    <property type="component" value="Unassembled WGS sequence"/>
</dbReference>